<dbReference type="InterPro" id="IPR036412">
    <property type="entry name" value="HAD-like_sf"/>
</dbReference>
<dbReference type="SUPFAM" id="SSF55729">
    <property type="entry name" value="Acyl-CoA N-acyltransferases (Nat)"/>
    <property type="match status" value="1"/>
</dbReference>
<dbReference type="Gene3D" id="3.40.50.1000">
    <property type="entry name" value="HAD superfamily/HAD-like"/>
    <property type="match status" value="1"/>
</dbReference>
<dbReference type="NCBIfam" id="TIGR01686">
    <property type="entry name" value="FkbH"/>
    <property type="match status" value="1"/>
</dbReference>
<comment type="caution">
    <text evidence="1">The sequence shown here is derived from an EMBL/GenBank/DDBJ whole genome shotgun (WGS) entry which is preliminary data.</text>
</comment>
<evidence type="ECO:0000313" key="1">
    <source>
        <dbReference type="EMBL" id="RCX16301.1"/>
    </source>
</evidence>
<sequence>MNVMSLHTAVEDIKKGINNKDIKCVVWDLDNTIWDGVLTESCNVTLKPGMKEIIAQLDSRGILNSVASKNNHDDAVRKLNELGLLEYFLYPEINWNAKSSSISKIQKNLNIAIDTFMFIDDQPFELDEVKAVHHDIECFDASEYQKLLSLDRLNPRFVTVDSKMRRKMYSDDIKRKEVEESFEGTPEAFLASLSMHFIIENAAEEDLKRAEELTYRTHQLNSTGVTYDYDDLKGFLSSHSHRLYICELNDCYGSYGKIGLALVEIKEAHWHLKLILMSCRVISRGVGTVLLSYIMREAKKDGKRLVADFKKNDRNKQMYVAYKFANFNVKEDDGNGNLVLENDLSFIQEFPPYIKLEIK</sequence>
<dbReference type="Gene3D" id="3.40.630.30">
    <property type="match status" value="1"/>
</dbReference>
<organism evidence="1 2">
    <name type="scientific">Anaerobacterium chartisolvens</name>
    <dbReference type="NCBI Taxonomy" id="1297424"/>
    <lineage>
        <taxon>Bacteria</taxon>
        <taxon>Bacillati</taxon>
        <taxon>Bacillota</taxon>
        <taxon>Clostridia</taxon>
        <taxon>Eubacteriales</taxon>
        <taxon>Oscillospiraceae</taxon>
        <taxon>Anaerobacterium</taxon>
    </lineage>
</organism>
<dbReference type="NCBIfam" id="TIGR01681">
    <property type="entry name" value="HAD-SF-IIIC"/>
    <property type="match status" value="1"/>
</dbReference>
<reference evidence="1 2" key="1">
    <citation type="submission" date="2018-07" db="EMBL/GenBank/DDBJ databases">
        <title>Genomic Encyclopedia of Type Strains, Phase IV (KMG-IV): sequencing the most valuable type-strain genomes for metagenomic binning, comparative biology and taxonomic classification.</title>
        <authorList>
            <person name="Goeker M."/>
        </authorList>
    </citation>
    <scope>NUCLEOTIDE SEQUENCE [LARGE SCALE GENOMIC DNA]</scope>
    <source>
        <strain evidence="1 2">DSM 27016</strain>
    </source>
</reference>
<dbReference type="AlphaFoldDB" id="A0A369B4D0"/>
<dbReference type="InterPro" id="IPR016181">
    <property type="entry name" value="Acyl_CoA_acyltransferase"/>
</dbReference>
<dbReference type="InterPro" id="IPR023214">
    <property type="entry name" value="HAD_sf"/>
</dbReference>
<name>A0A369B4D0_9FIRM</name>
<gene>
    <name evidence="1" type="ORF">DFR58_11145</name>
</gene>
<dbReference type="EMBL" id="QPJT01000011">
    <property type="protein sequence ID" value="RCX16301.1"/>
    <property type="molecule type" value="Genomic_DNA"/>
</dbReference>
<dbReference type="SUPFAM" id="SSF56784">
    <property type="entry name" value="HAD-like"/>
    <property type="match status" value="1"/>
</dbReference>
<dbReference type="Proteomes" id="UP000253034">
    <property type="component" value="Unassembled WGS sequence"/>
</dbReference>
<dbReference type="InterPro" id="IPR010033">
    <property type="entry name" value="HAD_SF_ppase_IIIC"/>
</dbReference>
<accession>A0A369B4D0</accession>
<dbReference type="InterPro" id="IPR010037">
    <property type="entry name" value="FkbH_domain"/>
</dbReference>
<keyword evidence="2" id="KW-1185">Reference proteome</keyword>
<evidence type="ECO:0000313" key="2">
    <source>
        <dbReference type="Proteomes" id="UP000253034"/>
    </source>
</evidence>
<protein>
    <submittedName>
        <fullName evidence="1">HAD superfamily phosphatase (TIGR01681 family)/FkbH-like protein</fullName>
    </submittedName>
</protein>
<proteinExistence type="predicted"/>